<dbReference type="RefSeq" id="WP_173780303.1">
    <property type="nucleotide sequence ID" value="NZ_JABSNO010000027.1"/>
</dbReference>
<evidence type="ECO:0000313" key="1">
    <source>
        <dbReference type="EMBL" id="NRS93759.1"/>
    </source>
</evidence>
<dbReference type="AlphaFoldDB" id="A0A8J8G9E1"/>
<proteinExistence type="predicted"/>
<dbReference type="Proteomes" id="UP000610746">
    <property type="component" value="Unassembled WGS sequence"/>
</dbReference>
<organism evidence="1 2">
    <name type="scientific">Frigoriflavimonas asaccharolytica</name>
    <dbReference type="NCBI Taxonomy" id="2735899"/>
    <lineage>
        <taxon>Bacteria</taxon>
        <taxon>Pseudomonadati</taxon>
        <taxon>Bacteroidota</taxon>
        <taxon>Flavobacteriia</taxon>
        <taxon>Flavobacteriales</taxon>
        <taxon>Weeksellaceae</taxon>
        <taxon>Frigoriflavimonas</taxon>
    </lineage>
</organism>
<dbReference type="Pfam" id="PF19781">
    <property type="entry name" value="DUF6266"/>
    <property type="match status" value="1"/>
</dbReference>
<evidence type="ECO:0000313" key="2">
    <source>
        <dbReference type="Proteomes" id="UP000610746"/>
    </source>
</evidence>
<sequence>MATIKKGILGGFSGTVGTVVGASWRGMDIIRSKPKASGGNPTARQLLQRQKFAMAIRFQNSLRKMQSRLYGENAGVKSRVNLAASYLLKEVIAEQNGQAVLMMDKVIVTKGTLTGFQNLAVAVAAGQTLDFTWQDNSNQALAKETDIFCTAVYEEESGEFALNEGPEQRDASAASVVLPAIWVGKTLHVYAFFQTVEQDAACNSYYLGTVILQ</sequence>
<dbReference type="InterPro" id="IPR046233">
    <property type="entry name" value="DUF6266"/>
</dbReference>
<dbReference type="EMBL" id="JABSNO010000027">
    <property type="protein sequence ID" value="NRS93759.1"/>
    <property type="molecule type" value="Genomic_DNA"/>
</dbReference>
<comment type="caution">
    <text evidence="1">The sequence shown here is derived from an EMBL/GenBank/DDBJ whole genome shotgun (WGS) entry which is preliminary data.</text>
</comment>
<accession>A0A8J8G9E1</accession>
<keyword evidence="2" id="KW-1185">Reference proteome</keyword>
<protein>
    <submittedName>
        <fullName evidence="1">Plastocyanin</fullName>
    </submittedName>
</protein>
<gene>
    <name evidence="1" type="ORF">HNQ03_002850</name>
</gene>
<reference evidence="1" key="1">
    <citation type="submission" date="2020-05" db="EMBL/GenBank/DDBJ databases">
        <title>Genomic Encyclopedia of Type Strains, Phase IV (KMG-V): Genome sequencing to study the core and pangenomes of soil and plant-associated prokaryotes.</title>
        <authorList>
            <person name="Whitman W."/>
        </authorList>
    </citation>
    <scope>NUCLEOTIDE SEQUENCE</scope>
    <source>
        <strain evidence="1">16F</strain>
    </source>
</reference>
<name>A0A8J8G9E1_9FLAO</name>